<dbReference type="Pfam" id="PF03198">
    <property type="entry name" value="Glyco_hydro_72"/>
    <property type="match status" value="1"/>
</dbReference>
<evidence type="ECO:0000256" key="3">
    <source>
        <dbReference type="ARBA" id="ARBA00022729"/>
    </source>
</evidence>
<dbReference type="GO" id="GO:0071970">
    <property type="term" value="P:fungal-type cell wall (1-&gt;3)-beta-D-glucan biosynthetic process"/>
    <property type="evidence" value="ECO:0007669"/>
    <property type="project" value="TreeGrafter"/>
</dbReference>
<dbReference type="InterPro" id="IPR004886">
    <property type="entry name" value="Glucanosyltransferase"/>
</dbReference>
<evidence type="ECO:0000313" key="7">
    <source>
        <dbReference type="EMBL" id="TGO66124.1"/>
    </source>
</evidence>
<dbReference type="GO" id="GO:0031505">
    <property type="term" value="P:fungal-type cell wall organization"/>
    <property type="evidence" value="ECO:0007669"/>
    <property type="project" value="TreeGrafter"/>
</dbReference>
<dbReference type="AlphaFoldDB" id="A0A4Z1IZ67"/>
<dbReference type="GO" id="GO:0098552">
    <property type="term" value="C:side of membrane"/>
    <property type="evidence" value="ECO:0007669"/>
    <property type="project" value="UniProtKB-KW"/>
</dbReference>
<keyword evidence="6" id="KW-0449">Lipoprotein</keyword>
<dbReference type="EMBL" id="PQXJ01000067">
    <property type="protein sequence ID" value="TGO66124.1"/>
    <property type="molecule type" value="Genomic_DNA"/>
</dbReference>
<dbReference type="Gene3D" id="3.20.20.80">
    <property type="entry name" value="Glycosidases"/>
    <property type="match status" value="1"/>
</dbReference>
<feature type="chain" id="PRO_5021510882" description="1,3-beta-glucanosyltransferase" evidence="6">
    <location>
        <begin position="26"/>
        <end position="267"/>
    </location>
</feature>
<keyword evidence="5" id="KW-0325">Glycoprotein</keyword>
<comment type="function">
    <text evidence="6">Splits internally a 1,3-beta-glucan molecule and transfers the newly generated reducing end (the donor) to the non-reducing end of another 1,3-beta-glucan molecule (the acceptor) forming a 1,3-beta linkage, resulting in the elongation of 1,3-beta-glucan chains in the cell wall.</text>
</comment>
<evidence type="ECO:0000256" key="4">
    <source>
        <dbReference type="ARBA" id="ARBA00023157"/>
    </source>
</evidence>
<dbReference type="PANTHER" id="PTHR31468:SF2">
    <property type="entry name" value="1,3-BETA-GLUCANOSYLTRANSFERASE GAS1"/>
    <property type="match status" value="1"/>
</dbReference>
<dbReference type="PANTHER" id="PTHR31468">
    <property type="entry name" value="1,3-BETA-GLUCANOSYLTRANSFERASE GAS1"/>
    <property type="match status" value="1"/>
</dbReference>
<gene>
    <name evidence="7" type="ORF">BOTNAR_0067g00010</name>
</gene>
<comment type="similarity">
    <text evidence="2 6">Belongs to the glycosyl hydrolase 72 family.</text>
</comment>
<dbReference type="GO" id="GO:0042124">
    <property type="term" value="F:1,3-beta-glucanosyltransferase activity"/>
    <property type="evidence" value="ECO:0007669"/>
    <property type="project" value="TreeGrafter"/>
</dbReference>
<keyword evidence="6" id="KW-0336">GPI-anchor</keyword>
<evidence type="ECO:0000313" key="8">
    <source>
        <dbReference type="Proteomes" id="UP000297452"/>
    </source>
</evidence>
<protein>
    <recommendedName>
        <fullName evidence="6">1,3-beta-glucanosyltransferase</fullName>
        <ecNumber evidence="6">2.4.1.-</ecNumber>
    </recommendedName>
</protein>
<dbReference type="EC" id="2.4.1.-" evidence="6"/>
<dbReference type="GO" id="GO:0005886">
    <property type="term" value="C:plasma membrane"/>
    <property type="evidence" value="ECO:0007669"/>
    <property type="project" value="UniProtKB-SubCell"/>
</dbReference>
<keyword evidence="4" id="KW-1015">Disulfide bond</keyword>
<evidence type="ECO:0000256" key="5">
    <source>
        <dbReference type="ARBA" id="ARBA00023180"/>
    </source>
</evidence>
<comment type="caution">
    <text evidence="7">The sequence shown here is derived from an EMBL/GenBank/DDBJ whole genome shotgun (WGS) entry which is preliminary data.</text>
</comment>
<evidence type="ECO:0000256" key="2">
    <source>
        <dbReference type="ARBA" id="ARBA00007528"/>
    </source>
</evidence>
<organism evidence="7 8">
    <name type="scientific">Botryotinia narcissicola</name>
    <dbReference type="NCBI Taxonomy" id="278944"/>
    <lineage>
        <taxon>Eukaryota</taxon>
        <taxon>Fungi</taxon>
        <taxon>Dikarya</taxon>
        <taxon>Ascomycota</taxon>
        <taxon>Pezizomycotina</taxon>
        <taxon>Leotiomycetes</taxon>
        <taxon>Helotiales</taxon>
        <taxon>Sclerotiniaceae</taxon>
        <taxon>Botryotinia</taxon>
    </lineage>
</organism>
<name>A0A4Z1IZ67_9HELO</name>
<accession>A0A4Z1IZ67</accession>
<comment type="subcellular location">
    <subcellularLocation>
        <location evidence="1 6">Cell membrane</location>
        <topology evidence="1 6">Lipid-anchor</topology>
        <topology evidence="1 6">GPI-anchor</topology>
    </subcellularLocation>
</comment>
<proteinExistence type="inferred from homology"/>
<keyword evidence="6" id="KW-0472">Membrane</keyword>
<keyword evidence="6" id="KW-0808">Transferase</keyword>
<dbReference type="OrthoDB" id="421038at2759"/>
<reference evidence="7 8" key="1">
    <citation type="submission" date="2017-12" db="EMBL/GenBank/DDBJ databases">
        <title>Comparative genomics of Botrytis spp.</title>
        <authorList>
            <person name="Valero-Jimenez C.A."/>
            <person name="Tapia P."/>
            <person name="Veloso J."/>
            <person name="Silva-Moreno E."/>
            <person name="Staats M."/>
            <person name="Valdes J.H."/>
            <person name="Van Kan J.A.L."/>
        </authorList>
    </citation>
    <scope>NUCLEOTIDE SEQUENCE [LARGE SCALE GENOMIC DNA]</scope>
    <source>
        <strain evidence="7 8">MUCL2120</strain>
    </source>
</reference>
<keyword evidence="8" id="KW-1185">Reference proteome</keyword>
<dbReference type="InterPro" id="IPR017853">
    <property type="entry name" value="GH"/>
</dbReference>
<feature type="signal peptide" evidence="6">
    <location>
        <begin position="1"/>
        <end position="25"/>
    </location>
</feature>
<keyword evidence="3 6" id="KW-0732">Signal</keyword>
<dbReference type="SUPFAM" id="SSF51445">
    <property type="entry name" value="(Trans)glycosidases"/>
    <property type="match status" value="1"/>
</dbReference>
<dbReference type="Proteomes" id="UP000297452">
    <property type="component" value="Unassembled WGS sequence"/>
</dbReference>
<evidence type="ECO:0000256" key="1">
    <source>
        <dbReference type="ARBA" id="ARBA00004609"/>
    </source>
</evidence>
<dbReference type="STRING" id="278944.A0A4Z1IZ67"/>
<evidence type="ECO:0000256" key="6">
    <source>
        <dbReference type="RuleBase" id="RU361209"/>
    </source>
</evidence>
<sequence>MKTFGFASAAAAALTGAFFASSAAAADLPSIVIKGSHFFYENGTEFFIRGVAYQQDVNANTTSDATFTDPLADEAGCRRDIPILQELGTNIIRVYAINSSLDHSVCMGLLNDAGIYLIQDLSNPSSSINRNDPEWNTDLFATYAGVVDAMAKYTNVLGFFAGNEVSNDRNNTNASAFVKAAVHDIKAYIKTKGYRTIGVGYATNDDANIRIDLAHYFNCGDADSAIDFWGYNIYSWCGDSSFTKSGYDQRTLEFANYSVPAFFAEYG</sequence>